<protein>
    <submittedName>
        <fullName evidence="4">Zinc ribbon domain-containing protein</fullName>
    </submittedName>
</protein>
<comment type="caution">
    <text evidence="4">The sequence shown here is derived from an EMBL/GenBank/DDBJ whole genome shotgun (WGS) entry which is preliminary data.</text>
</comment>
<name>A0AAV3T0K1_9EURY</name>
<dbReference type="EMBL" id="BAAADU010000002">
    <property type="protein sequence ID" value="GAA0653275.1"/>
    <property type="molecule type" value="Genomic_DNA"/>
</dbReference>
<evidence type="ECO:0000313" key="4">
    <source>
        <dbReference type="EMBL" id="GAA0653275.1"/>
    </source>
</evidence>
<feature type="transmembrane region" description="Helical" evidence="2">
    <location>
        <begin position="31"/>
        <end position="54"/>
    </location>
</feature>
<sequence>MALNRRGILAAALSFVYPGLGQLYRRAWIRAFAWVTLAVAIAYLLTPTELLTAFEEQGLAVFETATIPMELTIALLVIRVLSAADAYFLAVAQAADRDAALADAVPTPGSADAEPGADAAASEDDAATCPNCGREIDEELDFCPWCTYEFENE</sequence>
<feature type="region of interest" description="Disordered" evidence="1">
    <location>
        <begin position="105"/>
        <end position="124"/>
    </location>
</feature>
<dbReference type="AlphaFoldDB" id="A0AAV3T0K1"/>
<evidence type="ECO:0000259" key="3">
    <source>
        <dbReference type="Pfam" id="PF24460"/>
    </source>
</evidence>
<dbReference type="Proteomes" id="UP001500194">
    <property type="component" value="Unassembled WGS sequence"/>
</dbReference>
<evidence type="ECO:0000313" key="5">
    <source>
        <dbReference type="Proteomes" id="UP001500194"/>
    </source>
</evidence>
<keyword evidence="2" id="KW-0472">Membrane</keyword>
<keyword evidence="2" id="KW-0812">Transmembrane</keyword>
<feature type="compositionally biased region" description="Low complexity" evidence="1">
    <location>
        <begin position="105"/>
        <end position="120"/>
    </location>
</feature>
<proteinExistence type="predicted"/>
<dbReference type="Pfam" id="PF24460">
    <property type="entry name" value="DUF7575"/>
    <property type="match status" value="1"/>
</dbReference>
<keyword evidence="2" id="KW-1133">Transmembrane helix</keyword>
<reference evidence="4 5" key="1">
    <citation type="journal article" date="2019" name="Int. J. Syst. Evol. Microbiol.">
        <title>The Global Catalogue of Microorganisms (GCM) 10K type strain sequencing project: providing services to taxonomists for standard genome sequencing and annotation.</title>
        <authorList>
            <consortium name="The Broad Institute Genomics Platform"/>
            <consortium name="The Broad Institute Genome Sequencing Center for Infectious Disease"/>
            <person name="Wu L."/>
            <person name="Ma J."/>
        </authorList>
    </citation>
    <scope>NUCLEOTIDE SEQUENCE [LARGE SCALE GENOMIC DNA]</scope>
    <source>
        <strain evidence="4 5">JCM 16327</strain>
    </source>
</reference>
<organism evidence="4 5">
    <name type="scientific">Salarchaeum japonicum</name>
    <dbReference type="NCBI Taxonomy" id="555573"/>
    <lineage>
        <taxon>Archaea</taxon>
        <taxon>Methanobacteriati</taxon>
        <taxon>Methanobacteriota</taxon>
        <taxon>Stenosarchaea group</taxon>
        <taxon>Halobacteria</taxon>
        <taxon>Halobacteriales</taxon>
        <taxon>Halobacteriaceae</taxon>
    </lineage>
</organism>
<keyword evidence="5" id="KW-1185">Reference proteome</keyword>
<dbReference type="InterPro" id="IPR055997">
    <property type="entry name" value="DUF7575"/>
</dbReference>
<feature type="domain" description="DUF7575" evidence="3">
    <location>
        <begin position="124"/>
        <end position="151"/>
    </location>
</feature>
<dbReference type="RefSeq" id="WP_227260742.1">
    <property type="nucleotide sequence ID" value="NZ_BAAADU010000002.1"/>
</dbReference>
<evidence type="ECO:0000256" key="2">
    <source>
        <dbReference type="SAM" id="Phobius"/>
    </source>
</evidence>
<dbReference type="GeneID" id="68573748"/>
<evidence type="ECO:0000256" key="1">
    <source>
        <dbReference type="SAM" id="MobiDB-lite"/>
    </source>
</evidence>
<accession>A0AAV3T0K1</accession>
<gene>
    <name evidence="4" type="ORF">GCM10009019_15760</name>
</gene>